<dbReference type="Gene3D" id="2.130.10.10">
    <property type="entry name" value="YVTN repeat-like/Quinoprotein amine dehydrogenase"/>
    <property type="match status" value="4"/>
</dbReference>
<reference evidence="4 5" key="1">
    <citation type="submission" date="2021-06" db="EMBL/GenBank/DDBJ databases">
        <title>Chromosome-level genome assembly of the red-tail catfish (Hemibagrus wyckioides).</title>
        <authorList>
            <person name="Shao F."/>
        </authorList>
    </citation>
    <scope>NUCLEOTIDE SEQUENCE [LARGE SCALE GENOMIC DNA]</scope>
    <source>
        <strain evidence="4">EC202008001</strain>
        <tissue evidence="4">Blood</tissue>
    </source>
</reference>
<dbReference type="OrthoDB" id="10251741at2759"/>
<dbReference type="InterPro" id="IPR001680">
    <property type="entry name" value="WD40_rpt"/>
</dbReference>
<evidence type="ECO:0008006" key="6">
    <source>
        <dbReference type="Google" id="ProtNLM"/>
    </source>
</evidence>
<dbReference type="EMBL" id="JAHKSW010000006">
    <property type="protein sequence ID" value="KAG7331740.1"/>
    <property type="molecule type" value="Genomic_DNA"/>
</dbReference>
<feature type="coiled-coil region" evidence="2">
    <location>
        <begin position="1820"/>
        <end position="1858"/>
    </location>
</feature>
<feature type="repeat" description="WD" evidence="1">
    <location>
        <begin position="293"/>
        <end position="334"/>
    </location>
</feature>
<keyword evidence="2" id="KW-0175">Coiled coil</keyword>
<evidence type="ECO:0000256" key="1">
    <source>
        <dbReference type="PROSITE-ProRule" id="PRU00221"/>
    </source>
</evidence>
<accession>A0A9D3P2H4</accession>
<organism evidence="4 5">
    <name type="scientific">Hemibagrus wyckioides</name>
    <dbReference type="NCBI Taxonomy" id="337641"/>
    <lineage>
        <taxon>Eukaryota</taxon>
        <taxon>Metazoa</taxon>
        <taxon>Chordata</taxon>
        <taxon>Craniata</taxon>
        <taxon>Vertebrata</taxon>
        <taxon>Euteleostomi</taxon>
        <taxon>Actinopterygii</taxon>
        <taxon>Neopterygii</taxon>
        <taxon>Teleostei</taxon>
        <taxon>Ostariophysi</taxon>
        <taxon>Siluriformes</taxon>
        <taxon>Bagridae</taxon>
        <taxon>Hemibagrus</taxon>
    </lineage>
</organism>
<dbReference type="InterPro" id="IPR011047">
    <property type="entry name" value="Quinoprotein_ADH-like_sf"/>
</dbReference>
<feature type="repeat" description="WD" evidence="1">
    <location>
        <begin position="510"/>
        <end position="543"/>
    </location>
</feature>
<feature type="region of interest" description="Disordered" evidence="3">
    <location>
        <begin position="1924"/>
        <end position="1960"/>
    </location>
</feature>
<dbReference type="PROSITE" id="PS50082">
    <property type="entry name" value="WD_REPEATS_2"/>
    <property type="match status" value="6"/>
</dbReference>
<evidence type="ECO:0000256" key="3">
    <source>
        <dbReference type="SAM" id="MobiDB-lite"/>
    </source>
</evidence>
<dbReference type="PANTHER" id="PTHR32215">
    <property type="entry name" value="CILIA- AND FLAGELLA-ASSOCIATED PROTEIN 57"/>
    <property type="match status" value="1"/>
</dbReference>
<proteinExistence type="predicted"/>
<protein>
    <recommendedName>
        <fullName evidence="6">Cilia- and flagella-associated protein 57-like</fullName>
    </recommendedName>
</protein>
<feature type="coiled-coil region" evidence="2">
    <location>
        <begin position="738"/>
        <end position="776"/>
    </location>
</feature>
<feature type="region of interest" description="Disordered" evidence="3">
    <location>
        <begin position="837"/>
        <end position="856"/>
    </location>
</feature>
<keyword evidence="5" id="KW-1185">Reference proteome</keyword>
<feature type="repeat" description="WD" evidence="1">
    <location>
        <begin position="1523"/>
        <end position="1556"/>
    </location>
</feature>
<dbReference type="PROSITE" id="PS50294">
    <property type="entry name" value="WD_REPEATS_REGION"/>
    <property type="match status" value="6"/>
</dbReference>
<feature type="repeat" description="WD" evidence="1">
    <location>
        <begin position="415"/>
        <end position="456"/>
    </location>
</feature>
<feature type="coiled-coil region" evidence="2">
    <location>
        <begin position="1600"/>
        <end position="1747"/>
    </location>
</feature>
<name>A0A9D3P2H4_9TELE</name>
<dbReference type="SUPFAM" id="SSF50998">
    <property type="entry name" value="Quinoprotein alcohol dehydrogenase-like"/>
    <property type="match status" value="1"/>
</dbReference>
<feature type="repeat" description="WD" evidence="1">
    <location>
        <begin position="1306"/>
        <end position="1347"/>
    </location>
</feature>
<gene>
    <name evidence="4" type="ORF">KOW79_005709</name>
</gene>
<comment type="caution">
    <text evidence="4">The sequence shown here is derived from an EMBL/GenBank/DDBJ whole genome shotgun (WGS) entry which is preliminary data.</text>
</comment>
<keyword evidence="1" id="KW-0853">WD repeat</keyword>
<evidence type="ECO:0000313" key="4">
    <source>
        <dbReference type="EMBL" id="KAG7331740.1"/>
    </source>
</evidence>
<dbReference type="Proteomes" id="UP000824219">
    <property type="component" value="Linkage Group LG06"/>
</dbReference>
<dbReference type="InterPro" id="IPR036322">
    <property type="entry name" value="WD40_repeat_dom_sf"/>
</dbReference>
<dbReference type="PANTHER" id="PTHR32215:SF0">
    <property type="entry name" value="CILIA- AND FLAGELLA-ASSOCIATED PROTEIN 57"/>
    <property type="match status" value="1"/>
</dbReference>
<dbReference type="Pfam" id="PF00400">
    <property type="entry name" value="WD40"/>
    <property type="match status" value="4"/>
</dbReference>
<evidence type="ECO:0000256" key="2">
    <source>
        <dbReference type="SAM" id="Coils"/>
    </source>
</evidence>
<feature type="repeat" description="WD" evidence="1">
    <location>
        <begin position="1428"/>
        <end position="1469"/>
    </location>
</feature>
<dbReference type="InterPro" id="IPR052993">
    <property type="entry name" value="CFA-57"/>
</dbReference>
<evidence type="ECO:0000313" key="5">
    <source>
        <dbReference type="Proteomes" id="UP000824219"/>
    </source>
</evidence>
<sequence length="1999" mass="228389">MPYQMEKQAIKALAISSDRCFLAVSERGVQSTVSVYDIKSDQCYKMQVLRGGDFNVKEFVCMAFSADSKYLLCQGGGPDWILFYWDWETDEVIATVDTTRLGFVSQVSFNPVDNTQICVSGKYVFTIYQLEKDRLKKISTFKMDRENNKSHAWLSEDSIVFGTETGKLKLLKDGELYGLMSSKNDPSSTAVLPCISAVMAYSKGFAYASRLGEVCLYEKIEYGYMKVAEIRIPQDPCSNEPSLSAQQEIKSMCLSPSEETLAISTQHGQIYHVNLASVEISQNKQANFEYLFHSLHSGSITGLSVSSSKHLFATCSKDNSVRIWNYKTNSLELHKEFPEEPNCISLHPNGLSILVGFSDKVCLMNLLVDEFCTVQEFDIQDCSECVFNHDGTMFAAVRDNLISIISIRTGDKVDLNGHVNMVQFVKWSEDDRHLVSFGTDGAVYEWSVLGGECTLNESRDGEILRDLASFDKAYTAISMTHSVQAVFVGTAIGTVRVMQYPLEESCWTEYPAHSGPITKMIVTPDDQYLVTASEDGSLLIWTITDLEGHQLSTVKETCCTEEVLCSRAFLEKKDQTIPEAHGLIKLNKKLECKLNQSQTDYEKKHEESQKELLKNIEGLESQIEKLNIEKEERKISQEKALTEMREKHAKELEDMENKHAEETFQALKVQEDLKQKLDELHKDYGKNLRKEEDSSFCIMDKKQNMIQNEVPLITINNRLDELIEDRNRPTGETAETEIEQLKNRIKEKNLFFKQLKAEMEENNSRNKEVIHQLKEKLKVKGNELCTERQRVRNLKVLVDRMKADIQTCSDFIQRPKMLKENFIKLYKRYIKGAVREESRANKRPLPGDEQDLPRLDTVQPDCEDRCTCPQRRSKAQDEKSVCPGEVESEDLDSEVVVLRKEASHAPAVRDLSPQLVGRQSIEHESDGLLSVELGDSDGDNVPSEPAEALRTKERLGKATDIPVALGIKIEPHHIFGLCREARNNLHFLDEETIVFPSGNNCVLYNVHQQQTNFIPGAMPYQMEKQAIKALAISSDRCFLAVSERGVQSTVSVYDIKSDQCYKMQVLRGGDFNVKEFVCMAFSADSKYLLCQGGGPDWILFYWDWETDEVIATVDTTRLGFVSQVSFNPVDNTQICVSGKYVFTIYQLEKDRLKKISTFKMDRENNKSHAWLSEDSIVFGTETGKLKLLKDGELYGLMRYSKNDPSSTAVLPCISAVMAYSKGFAYASRLGEVCLYEKIEYGYMKVAEIRIPQDPCSNEPSLSAQQEIKSMCLSPSEETLAISTQHGQIYHVNLASNKQANFEYLFHSLHSGSITGLSVSSSKHLFATCSKDNSVRIWNYKTNSLELHKEFPEEPNCISLHPNGLSILVGFSDKVCLMNLLVDEFCTVQEFDIQDCSECVFNHDGTMFAAVRDNLISIISIRTGDKVDLNGHVNMVQFVKWSEDDRHLVSFGTDGAVYEWSVLGGECTLNESRDGEILRDLASFDKAYTAISMTHSVQAVFVGTAIGTVRVMQYPLEESCWTEYPAHSGPITKMIVTPDDQYLVTASEDGSLLIWTITDLEGHQLSTVKETCCTEEVLCSRAFLEKKDQTIPEAHGLIKLNKKLECKLNQSQTDYEKKHEESQKELLKNIEGLESQIEKLNIEKEERKISQEKALTEMREKHAHGLIKLNKKLECKLNQSQTDYEKKHEESQKELLKNIEGLESQIEKLNIEKEERKISQEKALTEMREKHAKELEDMENKHAEETFQALKVQEDLKQKLDELHKDYGKNLRKEEDSSFCIMDKKQNMIQNEVPLITINNRLDELIEDRNRPTGETAETEIEQLKNRIKEKNLFFKQLKAEMEENNSRNKEVIHQLKEKLKVKGNELCTERQRVRILKVLVDRMKADIQTCSDFIQRPKMLKENFIKLYKRYIKGADVTIGEKTAVQEQSTRQREEQQSSVVPPMKRQAFQPRPPQTPRPIMQKRRAVPTNDLYQEMNEIYRDWTRYSRTVKTNAHVRSK</sequence>
<dbReference type="SUPFAM" id="SSF50978">
    <property type="entry name" value="WD40 repeat-like"/>
    <property type="match status" value="3"/>
</dbReference>
<dbReference type="InterPro" id="IPR015943">
    <property type="entry name" value="WD40/YVTN_repeat-like_dom_sf"/>
</dbReference>
<feature type="coiled-coil region" evidence="2">
    <location>
        <begin position="587"/>
        <end position="665"/>
    </location>
</feature>
<dbReference type="SMART" id="SM00320">
    <property type="entry name" value="WD40"/>
    <property type="match status" value="12"/>
</dbReference>